<dbReference type="InterPro" id="IPR052035">
    <property type="entry name" value="ZnF_BED_domain_contain"/>
</dbReference>
<reference evidence="7" key="1">
    <citation type="submission" date="2021-06" db="EMBL/GenBank/DDBJ databases">
        <authorList>
            <person name="Kallberg Y."/>
            <person name="Tangrot J."/>
            <person name="Rosling A."/>
        </authorList>
    </citation>
    <scope>NUCLEOTIDE SEQUENCE</scope>
    <source>
        <strain evidence="7">FL966</strain>
    </source>
</reference>
<evidence type="ECO:0000256" key="4">
    <source>
        <dbReference type="ARBA" id="ARBA00022833"/>
    </source>
</evidence>
<keyword evidence="2" id="KW-0479">Metal-binding</keyword>
<comment type="subcellular location">
    <subcellularLocation>
        <location evidence="1">Nucleus</location>
    </subcellularLocation>
</comment>
<protein>
    <submittedName>
        <fullName evidence="7">830_t:CDS:1</fullName>
    </submittedName>
</protein>
<evidence type="ECO:0000256" key="1">
    <source>
        <dbReference type="ARBA" id="ARBA00004123"/>
    </source>
</evidence>
<name>A0A9N9DN17_9GLOM</name>
<keyword evidence="8" id="KW-1185">Reference proteome</keyword>
<organism evidence="7 8">
    <name type="scientific">Cetraspora pellucida</name>
    <dbReference type="NCBI Taxonomy" id="1433469"/>
    <lineage>
        <taxon>Eukaryota</taxon>
        <taxon>Fungi</taxon>
        <taxon>Fungi incertae sedis</taxon>
        <taxon>Mucoromycota</taxon>
        <taxon>Glomeromycotina</taxon>
        <taxon>Glomeromycetes</taxon>
        <taxon>Diversisporales</taxon>
        <taxon>Gigasporaceae</taxon>
        <taxon>Cetraspora</taxon>
    </lineage>
</organism>
<accession>A0A9N9DN17</accession>
<dbReference type="EMBL" id="CAJVQA010006724">
    <property type="protein sequence ID" value="CAG8645296.1"/>
    <property type="molecule type" value="Genomic_DNA"/>
</dbReference>
<evidence type="ECO:0000259" key="6">
    <source>
        <dbReference type="Pfam" id="PF04937"/>
    </source>
</evidence>
<dbReference type="InterPro" id="IPR007021">
    <property type="entry name" value="DUF659"/>
</dbReference>
<evidence type="ECO:0000313" key="7">
    <source>
        <dbReference type="EMBL" id="CAG8645296.1"/>
    </source>
</evidence>
<evidence type="ECO:0000256" key="5">
    <source>
        <dbReference type="ARBA" id="ARBA00023242"/>
    </source>
</evidence>
<dbReference type="PANTHER" id="PTHR46481:SF10">
    <property type="entry name" value="ZINC FINGER BED DOMAIN-CONTAINING PROTEIN 39"/>
    <property type="match status" value="1"/>
</dbReference>
<dbReference type="GO" id="GO:0008270">
    <property type="term" value="F:zinc ion binding"/>
    <property type="evidence" value="ECO:0007669"/>
    <property type="project" value="UniProtKB-KW"/>
</dbReference>
<evidence type="ECO:0000313" key="8">
    <source>
        <dbReference type="Proteomes" id="UP000789759"/>
    </source>
</evidence>
<comment type="caution">
    <text evidence="7">The sequence shown here is derived from an EMBL/GenBank/DDBJ whole genome shotgun (WGS) entry which is preliminary data.</text>
</comment>
<dbReference type="InterPro" id="IPR012337">
    <property type="entry name" value="RNaseH-like_sf"/>
</dbReference>
<dbReference type="Proteomes" id="UP000789759">
    <property type="component" value="Unassembled WGS sequence"/>
</dbReference>
<dbReference type="GO" id="GO:0005634">
    <property type="term" value="C:nucleus"/>
    <property type="evidence" value="ECO:0007669"/>
    <property type="project" value="UniProtKB-SubCell"/>
</dbReference>
<dbReference type="SUPFAM" id="SSF53098">
    <property type="entry name" value="Ribonuclease H-like"/>
    <property type="match status" value="1"/>
</dbReference>
<keyword evidence="5" id="KW-0539">Nucleus</keyword>
<gene>
    <name evidence="7" type="ORF">CPELLU_LOCUS9061</name>
</gene>
<keyword evidence="3" id="KW-0863">Zinc-finger</keyword>
<dbReference type="OrthoDB" id="2436270at2759"/>
<dbReference type="AlphaFoldDB" id="A0A9N9DN17"/>
<sequence>MNDSLYNFIISTSERKEYLYSLLDFSNAVQTGEFLASKISEIIDRVGSNKFVACITDNRSNIRVAHEVTTYNYSHIWNIRCITYVINLISNDIVKTQSVNQVLKQASQIIQFFIKSHLACRLLREGIENMNISGSGLETYTETRWVSIFKTTSLIIRLKLVFEN</sequence>
<dbReference type="PANTHER" id="PTHR46481">
    <property type="entry name" value="ZINC FINGER BED DOMAIN-CONTAINING PROTEIN 4"/>
    <property type="match status" value="1"/>
</dbReference>
<proteinExistence type="predicted"/>
<feature type="domain" description="DUF659" evidence="6">
    <location>
        <begin position="4"/>
        <end position="109"/>
    </location>
</feature>
<feature type="non-terminal residue" evidence="7">
    <location>
        <position position="164"/>
    </location>
</feature>
<evidence type="ECO:0000256" key="3">
    <source>
        <dbReference type="ARBA" id="ARBA00022771"/>
    </source>
</evidence>
<evidence type="ECO:0000256" key="2">
    <source>
        <dbReference type="ARBA" id="ARBA00022723"/>
    </source>
</evidence>
<dbReference type="Pfam" id="PF04937">
    <property type="entry name" value="DUF659"/>
    <property type="match status" value="1"/>
</dbReference>
<keyword evidence="4" id="KW-0862">Zinc</keyword>